<feature type="compositionally biased region" description="Polar residues" evidence="1">
    <location>
        <begin position="21"/>
        <end position="36"/>
    </location>
</feature>
<feature type="region of interest" description="Disordered" evidence="1">
    <location>
        <begin position="16"/>
        <end position="43"/>
    </location>
</feature>
<evidence type="ECO:0000313" key="2">
    <source>
        <dbReference type="EMBL" id="CAG8512208.1"/>
    </source>
</evidence>
<dbReference type="AlphaFoldDB" id="A0A9N8ZY23"/>
<name>A0A9N8ZY23_9GLOM</name>
<accession>A0A9N8ZY23</accession>
<evidence type="ECO:0000256" key="1">
    <source>
        <dbReference type="SAM" id="MobiDB-lite"/>
    </source>
</evidence>
<feature type="non-terminal residue" evidence="2">
    <location>
        <position position="43"/>
    </location>
</feature>
<proteinExistence type="predicted"/>
<dbReference type="OrthoDB" id="10515972at2759"/>
<comment type="caution">
    <text evidence="2">The sequence shown here is derived from an EMBL/GenBank/DDBJ whole genome shotgun (WGS) entry which is preliminary data.</text>
</comment>
<protein>
    <submittedName>
        <fullName evidence="2">6368_t:CDS:1</fullName>
    </submittedName>
</protein>
<gene>
    <name evidence="2" type="ORF">RFULGI_LOCUS2951</name>
</gene>
<dbReference type="EMBL" id="CAJVPZ010002409">
    <property type="protein sequence ID" value="CAG8512208.1"/>
    <property type="molecule type" value="Genomic_DNA"/>
</dbReference>
<reference evidence="2" key="1">
    <citation type="submission" date="2021-06" db="EMBL/GenBank/DDBJ databases">
        <authorList>
            <person name="Kallberg Y."/>
            <person name="Tangrot J."/>
            <person name="Rosling A."/>
        </authorList>
    </citation>
    <scope>NUCLEOTIDE SEQUENCE</scope>
    <source>
        <strain evidence="2">IN212</strain>
    </source>
</reference>
<dbReference type="Proteomes" id="UP000789396">
    <property type="component" value="Unassembled WGS sequence"/>
</dbReference>
<sequence>MMRGLYVLTVFGRPEKETDNIDTSATSKRQSAIQQQRLREKDR</sequence>
<keyword evidence="3" id="KW-1185">Reference proteome</keyword>
<evidence type="ECO:0000313" key="3">
    <source>
        <dbReference type="Proteomes" id="UP000789396"/>
    </source>
</evidence>
<organism evidence="2 3">
    <name type="scientific">Racocetra fulgida</name>
    <dbReference type="NCBI Taxonomy" id="60492"/>
    <lineage>
        <taxon>Eukaryota</taxon>
        <taxon>Fungi</taxon>
        <taxon>Fungi incertae sedis</taxon>
        <taxon>Mucoromycota</taxon>
        <taxon>Glomeromycotina</taxon>
        <taxon>Glomeromycetes</taxon>
        <taxon>Diversisporales</taxon>
        <taxon>Gigasporaceae</taxon>
        <taxon>Racocetra</taxon>
    </lineage>
</organism>